<gene>
    <name evidence="6" type="primary">LOC115210662</name>
</gene>
<organism evidence="5 6">
    <name type="scientific">Octopus sinensis</name>
    <name type="common">East Asian common octopus</name>
    <dbReference type="NCBI Taxonomy" id="2607531"/>
    <lineage>
        <taxon>Eukaryota</taxon>
        <taxon>Metazoa</taxon>
        <taxon>Spiralia</taxon>
        <taxon>Lophotrochozoa</taxon>
        <taxon>Mollusca</taxon>
        <taxon>Cephalopoda</taxon>
        <taxon>Coleoidea</taxon>
        <taxon>Octopodiformes</taxon>
        <taxon>Octopoda</taxon>
        <taxon>Incirrata</taxon>
        <taxon>Octopodidae</taxon>
        <taxon>Octopus</taxon>
    </lineage>
</organism>
<name>A0A6P7SAG5_9MOLL</name>
<evidence type="ECO:0000256" key="4">
    <source>
        <dbReference type="ARBA" id="ARBA00023136"/>
    </source>
</evidence>
<reference evidence="6" key="1">
    <citation type="submission" date="2025-08" db="UniProtKB">
        <authorList>
            <consortium name="RefSeq"/>
        </authorList>
    </citation>
    <scope>IDENTIFICATION</scope>
</reference>
<dbReference type="PANTHER" id="PTHR21284:SF12">
    <property type="entry name" value="EG:80H7.2 PROTEIN"/>
    <property type="match status" value="1"/>
</dbReference>
<comment type="subcellular location">
    <subcellularLocation>
        <location evidence="1">Membrane</location>
        <topology evidence="1">Multi-pass membrane protein</topology>
    </subcellularLocation>
</comment>
<evidence type="ECO:0000256" key="3">
    <source>
        <dbReference type="ARBA" id="ARBA00022989"/>
    </source>
</evidence>
<protein>
    <submittedName>
        <fullName evidence="6">Transmembrane protein 47</fullName>
    </submittedName>
</protein>
<proteinExistence type="predicted"/>
<keyword evidence="3" id="KW-1133">Transmembrane helix</keyword>
<dbReference type="GO" id="GO:0016020">
    <property type="term" value="C:membrane"/>
    <property type="evidence" value="ECO:0007669"/>
    <property type="project" value="UniProtKB-SubCell"/>
</dbReference>
<dbReference type="PANTHER" id="PTHR21284">
    <property type="entry name" value="EG:80H7.2 PROTEIN"/>
    <property type="match status" value="1"/>
</dbReference>
<accession>A0A6P7SAG5</accession>
<keyword evidence="4" id="KW-0472">Membrane</keyword>
<dbReference type="Proteomes" id="UP000515154">
    <property type="component" value="Linkage group LG4"/>
</dbReference>
<keyword evidence="2 6" id="KW-0812">Transmembrane</keyword>
<keyword evidence="5" id="KW-1185">Reference proteome</keyword>
<dbReference type="Gene3D" id="1.20.140.150">
    <property type="match status" value="1"/>
</dbReference>
<evidence type="ECO:0000313" key="5">
    <source>
        <dbReference type="Proteomes" id="UP000515154"/>
    </source>
</evidence>
<dbReference type="AlphaFoldDB" id="A0A6P7SAG5"/>
<dbReference type="KEGG" id="osn:115210662"/>
<evidence type="ECO:0000256" key="1">
    <source>
        <dbReference type="ARBA" id="ARBA00004141"/>
    </source>
</evidence>
<dbReference type="InterPro" id="IPR004031">
    <property type="entry name" value="PMP22/EMP/MP20/Claudin"/>
</dbReference>
<evidence type="ECO:0000256" key="2">
    <source>
        <dbReference type="ARBA" id="ARBA00022692"/>
    </source>
</evidence>
<sequence>MRATCMVIVALFFLVVSNLAIVISFATPYWIEFRNPVFHSGGNHHRGLWAYCDSSSCKWVFDNNFLIQKDLGVLIQVTQALYSFGAVCGILSLLIATIALCCDCKCNAHKAVAILLILAVVFMSIGLVIYGIAMNKKYDAAITWNETSQAMICWSFWLGVGACVVSFFTAIIYAFESHVTSYN</sequence>
<dbReference type="Pfam" id="PF13903">
    <property type="entry name" value="Claudin_2"/>
    <property type="match status" value="1"/>
</dbReference>
<evidence type="ECO:0000313" key="6">
    <source>
        <dbReference type="RefSeq" id="XP_029635180.1"/>
    </source>
</evidence>
<dbReference type="RefSeq" id="XP_029635180.1">
    <property type="nucleotide sequence ID" value="XM_029779320.2"/>
</dbReference>